<proteinExistence type="predicted"/>
<organism evidence="1">
    <name type="scientific">Amphimedon queenslandica</name>
    <name type="common">Sponge</name>
    <dbReference type="NCBI Taxonomy" id="400682"/>
    <lineage>
        <taxon>Eukaryota</taxon>
        <taxon>Metazoa</taxon>
        <taxon>Porifera</taxon>
        <taxon>Demospongiae</taxon>
        <taxon>Heteroscleromorpha</taxon>
        <taxon>Haplosclerida</taxon>
        <taxon>Niphatidae</taxon>
        <taxon>Amphimedon</taxon>
    </lineage>
</organism>
<dbReference type="EnsemblMetazoa" id="Aqu2.1.14804_001">
    <property type="protein sequence ID" value="Aqu2.1.14804_001"/>
    <property type="gene ID" value="Aqu2.1.14804"/>
</dbReference>
<name>A0A1X7TIZ6_AMPQE</name>
<accession>A0A1X7TIZ6</accession>
<dbReference type="AlphaFoldDB" id="A0A1X7TIZ6"/>
<reference evidence="1" key="1">
    <citation type="submission" date="2017-05" db="UniProtKB">
        <authorList>
            <consortium name="EnsemblMetazoa"/>
        </authorList>
    </citation>
    <scope>IDENTIFICATION</scope>
</reference>
<dbReference type="InParanoid" id="A0A1X7TIZ6"/>
<evidence type="ECO:0000313" key="1">
    <source>
        <dbReference type="EnsemblMetazoa" id="Aqu2.1.14804_001"/>
    </source>
</evidence>
<sequence>MKDEPIQLSKAAYIQIYKCLNDECSEWPTIVKVAIRDGIEKAKKLLQNAKGSVIQVLKKHKSLVRSLTQGATGIGIAADVAQAGLEHYGYKKTGKAVGASGNIASGALCGVAFGPVGAGVGAMVGLGVWGTGEVVDMLFEQ</sequence>
<protein>
    <submittedName>
        <fullName evidence="1">Uncharacterized protein</fullName>
    </submittedName>
</protein>